<reference evidence="2 3" key="1">
    <citation type="journal article" date="2013" name="Nature">
        <title>Insights into bilaterian evolution from three spiralian genomes.</title>
        <authorList>
            <person name="Simakov O."/>
            <person name="Marletaz F."/>
            <person name="Cho S.J."/>
            <person name="Edsinger-Gonzales E."/>
            <person name="Havlak P."/>
            <person name="Hellsten U."/>
            <person name="Kuo D.H."/>
            <person name="Larsson T."/>
            <person name="Lv J."/>
            <person name="Arendt D."/>
            <person name="Savage R."/>
            <person name="Osoegawa K."/>
            <person name="de Jong P."/>
            <person name="Grimwood J."/>
            <person name="Chapman J.A."/>
            <person name="Shapiro H."/>
            <person name="Aerts A."/>
            <person name="Otillar R.P."/>
            <person name="Terry A.Y."/>
            <person name="Boore J.L."/>
            <person name="Grigoriev I.V."/>
            <person name="Lindberg D.R."/>
            <person name="Seaver E.C."/>
            <person name="Weisblat D.A."/>
            <person name="Putnam N.H."/>
            <person name="Rokhsar D.S."/>
        </authorList>
    </citation>
    <scope>NUCLEOTIDE SEQUENCE [LARGE SCALE GENOMIC DNA]</scope>
</reference>
<dbReference type="KEGG" id="lgi:LOTGIDRAFT_165401"/>
<dbReference type="CTD" id="20240034"/>
<dbReference type="GeneID" id="20240034"/>
<dbReference type="Proteomes" id="UP000030746">
    <property type="component" value="Unassembled WGS sequence"/>
</dbReference>
<evidence type="ECO:0000313" key="2">
    <source>
        <dbReference type="EMBL" id="ESO88617.1"/>
    </source>
</evidence>
<sequence length="349" mass="39124">MEVGHIMTRASAGDPLLCLDPKLHKLRKSAEKHSTPMKRMISSYEGAPSEINPDNNSRNLELFSVHDIANNSIYDIVNTPAYDIINSPTQNNVNTPAHDIINSPAQSIVNTPAHDFINSPAQSIVNTPAHDFINSPAQSIFNTHDNLNTPPVHNIVNNPAHSIVNTPLHDIINYPLHDIDNAPTFHDILTSPVNDVNNPESSTIQNVIDEMITKAEMHHTSSPDKSLESGHQVSDSDYTLEDDTAFDDDTVQLNPSKKAKKGKAGYTKWKQNLNQSRREKGLQYFGKTKDGETLKDARSLKPRCNCTLSGNRKCVEFTEEMRKSITEEFWGHMSWDQRHIFINSMVDKI</sequence>
<dbReference type="RefSeq" id="XP_009060665.1">
    <property type="nucleotide sequence ID" value="XM_009062417.1"/>
</dbReference>
<proteinExistence type="predicted"/>
<dbReference type="HOGENOM" id="CLU_795213_0_0_1"/>
<organism evidence="2 3">
    <name type="scientific">Lottia gigantea</name>
    <name type="common">Giant owl limpet</name>
    <dbReference type="NCBI Taxonomy" id="225164"/>
    <lineage>
        <taxon>Eukaryota</taxon>
        <taxon>Metazoa</taxon>
        <taxon>Spiralia</taxon>
        <taxon>Lophotrochozoa</taxon>
        <taxon>Mollusca</taxon>
        <taxon>Gastropoda</taxon>
        <taxon>Patellogastropoda</taxon>
        <taxon>Lottioidea</taxon>
        <taxon>Lottiidae</taxon>
        <taxon>Lottia</taxon>
    </lineage>
</organism>
<name>V3ZW60_LOTGI</name>
<evidence type="ECO:0000313" key="3">
    <source>
        <dbReference type="Proteomes" id="UP000030746"/>
    </source>
</evidence>
<feature type="region of interest" description="Disordered" evidence="1">
    <location>
        <begin position="246"/>
        <end position="265"/>
    </location>
</feature>
<keyword evidence="3" id="KW-1185">Reference proteome</keyword>
<protein>
    <submittedName>
        <fullName evidence="2">Uncharacterized protein</fullName>
    </submittedName>
</protein>
<evidence type="ECO:0000256" key="1">
    <source>
        <dbReference type="SAM" id="MobiDB-lite"/>
    </source>
</evidence>
<dbReference type="STRING" id="225164.V3ZW60"/>
<accession>V3ZW60</accession>
<dbReference type="AlphaFoldDB" id="V3ZW60"/>
<gene>
    <name evidence="2" type="ORF">LOTGIDRAFT_165401</name>
</gene>
<dbReference type="OrthoDB" id="6153212at2759"/>
<dbReference type="EMBL" id="KB202656">
    <property type="protein sequence ID" value="ESO88617.1"/>
    <property type="molecule type" value="Genomic_DNA"/>
</dbReference>